<evidence type="ECO:0000313" key="1">
    <source>
        <dbReference type="EMBL" id="GAL95704.1"/>
    </source>
</evidence>
<dbReference type="Proteomes" id="UP000030321">
    <property type="component" value="Unassembled WGS sequence"/>
</dbReference>
<dbReference type="AlphaFoldDB" id="A0A0A1W1I2"/>
<dbReference type="EMBL" id="BBPA01000075">
    <property type="protein sequence ID" value="GAL95704.1"/>
    <property type="molecule type" value="Genomic_DNA"/>
</dbReference>
<sequence length="37" mass="4039">MIHESTLPKPPVGAQTPERISFSVGCLHAIVHIFVLI</sequence>
<accession>A0A0A1W1I2</accession>
<proteinExistence type="predicted"/>
<organism evidence="1 2">
    <name type="scientific">Microcystis aeruginosa NIES-44</name>
    <dbReference type="NCBI Taxonomy" id="449439"/>
    <lineage>
        <taxon>Bacteria</taxon>
        <taxon>Bacillati</taxon>
        <taxon>Cyanobacteriota</taxon>
        <taxon>Cyanophyceae</taxon>
        <taxon>Oscillatoriophycideae</taxon>
        <taxon>Chroococcales</taxon>
        <taxon>Microcystaceae</taxon>
        <taxon>Microcystis</taxon>
    </lineage>
</organism>
<gene>
    <name evidence="1" type="ORF">N44_04560</name>
</gene>
<comment type="caution">
    <text evidence="1">The sequence shown here is derived from an EMBL/GenBank/DDBJ whole genome shotgun (WGS) entry which is preliminary data.</text>
</comment>
<reference evidence="2" key="1">
    <citation type="journal article" date="2015" name="Genome">
        <title>Whole Genome Sequence of the Non-Microcystin-Producing Microcystis aeruginosa Strain NIES-44.</title>
        <authorList>
            <person name="Okano K."/>
            <person name="Miyata N."/>
            <person name="Ozaki Y."/>
        </authorList>
    </citation>
    <scope>NUCLEOTIDE SEQUENCE [LARGE SCALE GENOMIC DNA]</scope>
    <source>
        <strain evidence="2">NIES-44</strain>
    </source>
</reference>
<evidence type="ECO:0000313" key="2">
    <source>
        <dbReference type="Proteomes" id="UP000030321"/>
    </source>
</evidence>
<name>A0A0A1W1I2_MICAE</name>
<protein>
    <submittedName>
        <fullName evidence="1">Uncharacterized protein</fullName>
    </submittedName>
</protein>